<dbReference type="Pfam" id="PF03109">
    <property type="entry name" value="ABC1"/>
    <property type="match status" value="1"/>
</dbReference>
<evidence type="ECO:0000259" key="2">
    <source>
        <dbReference type="Pfam" id="PF03109"/>
    </source>
</evidence>
<dbReference type="PANTHER" id="PTHR10566">
    <property type="entry name" value="CHAPERONE-ACTIVITY OF BC1 COMPLEX CABC1 -RELATED"/>
    <property type="match status" value="1"/>
</dbReference>
<proteinExistence type="inferred from homology"/>
<comment type="caution">
    <text evidence="3">The sequence shown here is derived from an EMBL/GenBank/DDBJ whole genome shotgun (WGS) entry which is preliminary data.</text>
</comment>
<sequence length="497" mass="54080">MILPSKIEQHSGPLEMLLQLTELLPANYAQYRPLVADGLSFFLQRLSPLRQQAILAAQLALPTAASRERRVLSLFRLCPTLHKLGQVVAHDRRLSADLRARLQELETLAPTDSLAALRSLLDREVGTVAGLQLGQETIAEGSVAVVVPFVWRQAKGEAPQRGVFKLLRPGVQDRLEEELAIWPLLGTFLEERCAHHGLPVLDYGNTLEMVARLLANEVRLDQEQEHLRQAADLYAGAADILIPRLFPFCTPLVTAMERVDGCKVTHQDLPAGEMCQRAERVTRALLAQPFWGSGEAGAMFHADPHAGNLLATADGRLAIIDWALTTRLTKAQCEAVVQLVLGAVTLNETRVCTAIAALGQPGDETRVQVAVSAAIAQVRCGRFPGFDWMTSLMDSLAAASAVRFPEEIALFRKALLTLSGVVADVSGQTGMDGVLVRHGAAQFLRGLMWRPWAWADSRAVGAHLSTADLVGLWADLPATTLRFLAGDRGGRRGAVRQ</sequence>
<dbReference type="InterPro" id="IPR004147">
    <property type="entry name" value="ABC1_dom"/>
</dbReference>
<comment type="similarity">
    <text evidence="1">Belongs to the protein kinase superfamily. ADCK protein kinase family.</text>
</comment>
<dbReference type="SUPFAM" id="SSF56112">
    <property type="entry name" value="Protein kinase-like (PK-like)"/>
    <property type="match status" value="1"/>
</dbReference>
<dbReference type="InterPro" id="IPR050154">
    <property type="entry name" value="UbiB_kinase"/>
</dbReference>
<gene>
    <name evidence="3" type="ORF">AW11_00644</name>
</gene>
<evidence type="ECO:0000256" key="1">
    <source>
        <dbReference type="ARBA" id="ARBA00009670"/>
    </source>
</evidence>
<name>A0A011PTQ4_ACCRE</name>
<organism evidence="3 4">
    <name type="scientific">Accumulibacter regalis</name>
    <dbReference type="NCBI Taxonomy" id="522306"/>
    <lineage>
        <taxon>Bacteria</taxon>
        <taxon>Pseudomonadati</taxon>
        <taxon>Pseudomonadota</taxon>
        <taxon>Betaproteobacteria</taxon>
        <taxon>Candidatus Accumulibacter</taxon>
    </lineage>
</organism>
<evidence type="ECO:0000313" key="3">
    <source>
        <dbReference type="EMBL" id="EXI90786.1"/>
    </source>
</evidence>
<reference evidence="3" key="1">
    <citation type="submission" date="2014-02" db="EMBL/GenBank/DDBJ databases">
        <title>Expanding our view of genomic diversity in Candidatus Accumulibacter clades.</title>
        <authorList>
            <person name="Skennerton C.T."/>
            <person name="Barr J.J."/>
            <person name="Slater F.R."/>
            <person name="Bond P.L."/>
            <person name="Tyson G.W."/>
        </authorList>
    </citation>
    <scope>NUCLEOTIDE SEQUENCE [LARGE SCALE GENOMIC DNA]</scope>
</reference>
<dbReference type="STRING" id="1454004.AW11_00644"/>
<feature type="domain" description="ABC1 atypical kinase-like" evidence="2">
    <location>
        <begin position="135"/>
        <end position="352"/>
    </location>
</feature>
<protein>
    <submittedName>
        <fullName evidence="3">Ubiquinone biosynthesis protein UbiB</fullName>
    </submittedName>
</protein>
<dbReference type="AlphaFoldDB" id="A0A011PTQ4"/>
<dbReference type="PATRIC" id="fig|1454004.3.peg.670"/>
<dbReference type="PANTHER" id="PTHR10566:SF113">
    <property type="entry name" value="PROTEIN ACTIVITY OF BC1 COMPLEX KINASE 7, CHLOROPLASTIC"/>
    <property type="match status" value="1"/>
</dbReference>
<evidence type="ECO:0000313" key="4">
    <source>
        <dbReference type="Proteomes" id="UP000022141"/>
    </source>
</evidence>
<keyword evidence="4" id="KW-1185">Reference proteome</keyword>
<dbReference type="EMBL" id="JEMY01000004">
    <property type="protein sequence ID" value="EXI90786.1"/>
    <property type="molecule type" value="Genomic_DNA"/>
</dbReference>
<dbReference type="eggNOG" id="COG0661">
    <property type="taxonomic scope" value="Bacteria"/>
</dbReference>
<dbReference type="Proteomes" id="UP000022141">
    <property type="component" value="Unassembled WGS sequence"/>
</dbReference>
<accession>A0A011PTQ4</accession>
<keyword evidence="3" id="KW-0830">Ubiquinone</keyword>
<dbReference type="InterPro" id="IPR011009">
    <property type="entry name" value="Kinase-like_dom_sf"/>
</dbReference>